<keyword evidence="3" id="KW-1133">Transmembrane helix</keyword>
<evidence type="ECO:0000256" key="2">
    <source>
        <dbReference type="SAM" id="MobiDB-lite"/>
    </source>
</evidence>
<feature type="domain" description="EamA" evidence="4">
    <location>
        <begin position="4"/>
        <end position="143"/>
    </location>
</feature>
<evidence type="ECO:0000256" key="3">
    <source>
        <dbReference type="SAM" id="Phobius"/>
    </source>
</evidence>
<feature type="transmembrane region" description="Helical" evidence="3">
    <location>
        <begin position="29"/>
        <end position="52"/>
    </location>
</feature>
<dbReference type="GO" id="GO:0016020">
    <property type="term" value="C:membrane"/>
    <property type="evidence" value="ECO:0007669"/>
    <property type="project" value="InterPro"/>
</dbReference>
<feature type="transmembrane region" description="Helical" evidence="3">
    <location>
        <begin position="129"/>
        <end position="145"/>
    </location>
</feature>
<evidence type="ECO:0000313" key="6">
    <source>
        <dbReference type="Proteomes" id="UP000276899"/>
    </source>
</evidence>
<gene>
    <name evidence="5" type="ORF">NCTC11923_02533</name>
</gene>
<feature type="transmembrane region" description="Helical" evidence="3">
    <location>
        <begin position="99"/>
        <end position="120"/>
    </location>
</feature>
<dbReference type="InterPro" id="IPR037185">
    <property type="entry name" value="EmrE-like"/>
</dbReference>
<keyword evidence="3" id="KW-0812">Transmembrane</keyword>
<feature type="transmembrane region" description="Helical" evidence="3">
    <location>
        <begin position="225"/>
        <end position="243"/>
    </location>
</feature>
<dbReference type="SUPFAM" id="SSF103481">
    <property type="entry name" value="Multidrug resistance efflux transporter EmrE"/>
    <property type="match status" value="2"/>
</dbReference>
<dbReference type="Pfam" id="PF00892">
    <property type="entry name" value="EamA"/>
    <property type="match status" value="2"/>
</dbReference>
<dbReference type="KEGG" id="asla:NCTC11923_02533"/>
<feature type="domain" description="EamA" evidence="4">
    <location>
        <begin position="157"/>
        <end position="295"/>
    </location>
</feature>
<dbReference type="InterPro" id="IPR000620">
    <property type="entry name" value="EamA_dom"/>
</dbReference>
<sequence length="346" mass="35687">MRFGIISGCLWGLDTVVLGIALAMSPFLGAGQASLTGALLHDAISAIILLVYMGARGRLRHTLEAARTGSGKAVMAGAVMGGPVGMTGYLIAINNIGPGYTAIISTFYPAVGTLLAFLLLKERMRPRQIVALMVALAAIIVIGWSSSTAQTPGSPVIGVVAALACVLGWGSEAVILAWGMRDDKVDNETALHIRQTVSGLSYLVVVAPVAGIIGFTAQATVSPSVGVVFLASLAGAVSYLFYFQAIAHIGASRGMALNISYSAWAVVFALVLLGTVPTVLDVVCCIVILAGTVLAATPDLTDLLPRRSRVPKDVLAQVSGQGRGAPDSEQPEQPELPDNPMGSAHD</sequence>
<evidence type="ECO:0000259" key="4">
    <source>
        <dbReference type="Pfam" id="PF00892"/>
    </source>
</evidence>
<keyword evidence="3" id="KW-0472">Membrane</keyword>
<feature type="transmembrane region" description="Helical" evidence="3">
    <location>
        <begin position="157"/>
        <end position="179"/>
    </location>
</feature>
<protein>
    <submittedName>
        <fullName evidence="5">Carboxylate/amino acid/amine transporter</fullName>
    </submittedName>
</protein>
<feature type="transmembrane region" description="Helical" evidence="3">
    <location>
        <begin position="73"/>
        <end position="93"/>
    </location>
</feature>
<evidence type="ECO:0000313" key="5">
    <source>
        <dbReference type="EMBL" id="VEG75855.1"/>
    </source>
</evidence>
<comment type="similarity">
    <text evidence="1">Belongs to the EamA transporter family.</text>
</comment>
<keyword evidence="6" id="KW-1185">Reference proteome</keyword>
<dbReference type="RefSeq" id="WP_084500537.1">
    <property type="nucleotide sequence ID" value="NZ_CBCRWE010000047.1"/>
</dbReference>
<organism evidence="5 6">
    <name type="scientific">Actinomyces slackii</name>
    <dbReference type="NCBI Taxonomy" id="52774"/>
    <lineage>
        <taxon>Bacteria</taxon>
        <taxon>Bacillati</taxon>
        <taxon>Actinomycetota</taxon>
        <taxon>Actinomycetes</taxon>
        <taxon>Actinomycetales</taxon>
        <taxon>Actinomycetaceae</taxon>
        <taxon>Actinomyces</taxon>
    </lineage>
</organism>
<dbReference type="PANTHER" id="PTHR22911:SF137">
    <property type="entry name" value="SOLUTE CARRIER FAMILY 35 MEMBER G2-RELATED"/>
    <property type="match status" value="1"/>
</dbReference>
<name>A0A3S4SH28_9ACTO</name>
<feature type="transmembrane region" description="Helical" evidence="3">
    <location>
        <begin position="279"/>
        <end position="297"/>
    </location>
</feature>
<feature type="transmembrane region" description="Helical" evidence="3">
    <location>
        <begin position="200"/>
        <end position="219"/>
    </location>
</feature>
<reference evidence="5 6" key="1">
    <citation type="submission" date="2018-12" db="EMBL/GenBank/DDBJ databases">
        <authorList>
            <consortium name="Pathogen Informatics"/>
        </authorList>
    </citation>
    <scope>NUCLEOTIDE SEQUENCE [LARGE SCALE GENOMIC DNA]</scope>
    <source>
        <strain evidence="5 6">NCTC11923</strain>
    </source>
</reference>
<feature type="region of interest" description="Disordered" evidence="2">
    <location>
        <begin position="312"/>
        <end position="346"/>
    </location>
</feature>
<accession>A0A3S4SH28</accession>
<dbReference type="Proteomes" id="UP000276899">
    <property type="component" value="Chromosome"/>
</dbReference>
<evidence type="ECO:0000256" key="1">
    <source>
        <dbReference type="ARBA" id="ARBA00007362"/>
    </source>
</evidence>
<dbReference type="PANTHER" id="PTHR22911">
    <property type="entry name" value="ACYL-MALONYL CONDENSING ENZYME-RELATED"/>
    <property type="match status" value="1"/>
</dbReference>
<dbReference type="AlphaFoldDB" id="A0A3S4SH28"/>
<dbReference type="EMBL" id="LR134363">
    <property type="protein sequence ID" value="VEG75855.1"/>
    <property type="molecule type" value="Genomic_DNA"/>
</dbReference>
<dbReference type="STRING" id="1278298.GCA_000428685_00927"/>
<proteinExistence type="inferred from homology"/>